<evidence type="ECO:0000313" key="3">
    <source>
        <dbReference type="Proteomes" id="UP000437017"/>
    </source>
</evidence>
<keyword evidence="3" id="KW-1185">Reference proteome</keyword>
<dbReference type="SMART" id="SM00232">
    <property type="entry name" value="JAB_MPN"/>
    <property type="match status" value="1"/>
</dbReference>
<dbReference type="InterPro" id="IPR000555">
    <property type="entry name" value="JAMM/MPN+_dom"/>
</dbReference>
<gene>
    <name evidence="2" type="ORF">E2I00_017204</name>
</gene>
<sequence>MAVQVVQAVQAVHLESDAFLVCLNHALSTEKEEVMGLCIGEVDTVRIVHIHSVIILRRSDKRKDRTHRLAELTGRPMRVVGWYHSHPHITVWPSHVGKYYGIAMFFVLRNVRTQAMYQMMDQGFVGLIFSCFIEDKNT</sequence>
<dbReference type="EMBL" id="SGJD01004045">
    <property type="protein sequence ID" value="KAB0392071.1"/>
    <property type="molecule type" value="Genomic_DNA"/>
</dbReference>
<dbReference type="AlphaFoldDB" id="A0A643BVM7"/>
<name>A0A643BVM7_BALPH</name>
<evidence type="ECO:0000313" key="2">
    <source>
        <dbReference type="EMBL" id="KAB0392071.1"/>
    </source>
</evidence>
<evidence type="ECO:0000259" key="1">
    <source>
        <dbReference type="PROSITE" id="PS50249"/>
    </source>
</evidence>
<dbReference type="OrthoDB" id="446074at2759"/>
<dbReference type="Proteomes" id="UP000437017">
    <property type="component" value="Unassembled WGS sequence"/>
</dbReference>
<dbReference type="Pfam" id="PF01398">
    <property type="entry name" value="JAB"/>
    <property type="match status" value="1"/>
</dbReference>
<dbReference type="InterPro" id="IPR037518">
    <property type="entry name" value="MPN"/>
</dbReference>
<reference evidence="2 3" key="1">
    <citation type="journal article" date="2019" name="PLoS ONE">
        <title>Genomic analyses reveal an absence of contemporary introgressive admixture between fin whales and blue whales, despite known hybrids.</title>
        <authorList>
            <person name="Westbury M.V."/>
            <person name="Petersen B."/>
            <person name="Lorenzen E.D."/>
        </authorList>
    </citation>
    <scope>NUCLEOTIDE SEQUENCE [LARGE SCALE GENOMIC DNA]</scope>
    <source>
        <strain evidence="2">FinWhale-01</strain>
    </source>
</reference>
<dbReference type="SUPFAM" id="SSF102712">
    <property type="entry name" value="JAB1/MPN domain"/>
    <property type="match status" value="1"/>
</dbReference>
<comment type="caution">
    <text evidence="2">The sequence shown here is derived from an EMBL/GenBank/DDBJ whole genome shotgun (WGS) entry which is preliminary data.</text>
</comment>
<dbReference type="GO" id="GO:0008237">
    <property type="term" value="F:metallopeptidase activity"/>
    <property type="evidence" value="ECO:0007669"/>
    <property type="project" value="InterPro"/>
</dbReference>
<dbReference type="PANTHER" id="PTHR10410">
    <property type="entry name" value="EUKARYOTIC TRANSLATION INITIATION FACTOR 3 -RELATED"/>
    <property type="match status" value="1"/>
</dbReference>
<dbReference type="Gene3D" id="3.40.140.10">
    <property type="entry name" value="Cytidine Deaminase, domain 2"/>
    <property type="match status" value="1"/>
</dbReference>
<accession>A0A643BVM7</accession>
<feature type="domain" description="MPN" evidence="1">
    <location>
        <begin position="12"/>
        <end position="138"/>
    </location>
</feature>
<proteinExistence type="predicted"/>
<protein>
    <recommendedName>
        <fullName evidence="1">MPN domain-containing protein</fullName>
    </recommendedName>
</protein>
<organism evidence="2 3">
    <name type="scientific">Balaenoptera physalus</name>
    <name type="common">Fin whale</name>
    <name type="synonym">Balaena physalus</name>
    <dbReference type="NCBI Taxonomy" id="9770"/>
    <lineage>
        <taxon>Eukaryota</taxon>
        <taxon>Metazoa</taxon>
        <taxon>Chordata</taxon>
        <taxon>Craniata</taxon>
        <taxon>Vertebrata</taxon>
        <taxon>Euteleostomi</taxon>
        <taxon>Mammalia</taxon>
        <taxon>Eutheria</taxon>
        <taxon>Laurasiatheria</taxon>
        <taxon>Artiodactyla</taxon>
        <taxon>Whippomorpha</taxon>
        <taxon>Cetacea</taxon>
        <taxon>Mysticeti</taxon>
        <taxon>Balaenopteridae</taxon>
        <taxon>Balaenoptera</taxon>
    </lineage>
</organism>
<feature type="non-terminal residue" evidence="2">
    <location>
        <position position="138"/>
    </location>
</feature>
<dbReference type="PROSITE" id="PS50249">
    <property type="entry name" value="MPN"/>
    <property type="match status" value="1"/>
</dbReference>
<dbReference type="InterPro" id="IPR050242">
    <property type="entry name" value="JAMM_MPN+_peptidase_M67A"/>
</dbReference>